<dbReference type="GO" id="GO:0015934">
    <property type="term" value="C:large ribosomal subunit"/>
    <property type="evidence" value="ECO:0007669"/>
    <property type="project" value="InterPro"/>
</dbReference>
<gene>
    <name evidence="10" type="ORF">LSINAPIS_LOCUS12752</name>
</gene>
<dbReference type="OrthoDB" id="9973389at2759"/>
<dbReference type="AlphaFoldDB" id="A0A5E4QZC7"/>
<sequence>MNHKLLKVLSPLTTLTRSKGFLHPGGIRYPGGILYYPRYPDYKEPECTPSKLFRVQLIKSTRHQPWWEKKILGELKIYSVNQMAIVKNIPEINAKLWKVKHLIKITPITFPYGEPTENDIKHTVLKENGECIVIKELKPDVKRVEALESFEKDPKRMDSTTIVRDSRLKWVTGSNGGY</sequence>
<evidence type="ECO:0000256" key="6">
    <source>
        <dbReference type="ARBA" id="ARBA00023274"/>
    </source>
</evidence>
<reference evidence="10 11" key="1">
    <citation type="submission" date="2017-07" db="EMBL/GenBank/DDBJ databases">
        <authorList>
            <person name="Talla V."/>
            <person name="Backstrom N."/>
        </authorList>
    </citation>
    <scope>NUCLEOTIDE SEQUENCE [LARGE SCALE GENOMIC DNA]</scope>
</reference>
<comment type="subcellular location">
    <subcellularLocation>
        <location evidence="1">Mitochondrion</location>
    </subcellularLocation>
</comment>
<dbReference type="FunFam" id="3.30.1390.20:FF:000005">
    <property type="entry name" value="39S ribosomal protein L30, mitochondrial"/>
    <property type="match status" value="1"/>
</dbReference>
<dbReference type="InterPro" id="IPR016082">
    <property type="entry name" value="Ribosomal_uL30_ferredoxin-like"/>
</dbReference>
<dbReference type="Pfam" id="PF00327">
    <property type="entry name" value="Ribosomal_L30"/>
    <property type="match status" value="1"/>
</dbReference>
<dbReference type="InterPro" id="IPR036919">
    <property type="entry name" value="Ribo_uL30_ferredoxin-like_sf"/>
</dbReference>
<evidence type="ECO:0000256" key="7">
    <source>
        <dbReference type="ARBA" id="ARBA00035281"/>
    </source>
</evidence>
<evidence type="ECO:0000259" key="9">
    <source>
        <dbReference type="Pfam" id="PF00327"/>
    </source>
</evidence>
<dbReference type="Proteomes" id="UP000324832">
    <property type="component" value="Unassembled WGS sequence"/>
</dbReference>
<comment type="similarity">
    <text evidence="2">Belongs to the universal ribosomal protein uL30 family.</text>
</comment>
<evidence type="ECO:0000313" key="11">
    <source>
        <dbReference type="Proteomes" id="UP000324832"/>
    </source>
</evidence>
<keyword evidence="5" id="KW-0496">Mitochondrion</keyword>
<keyword evidence="3" id="KW-0809">Transit peptide</keyword>
<dbReference type="InterPro" id="IPR005996">
    <property type="entry name" value="Ribosomal_uL30_bac-type"/>
</dbReference>
<keyword evidence="4" id="KW-0689">Ribosomal protein</keyword>
<keyword evidence="11" id="KW-1185">Reference proteome</keyword>
<dbReference type="GO" id="GO:0006412">
    <property type="term" value="P:translation"/>
    <property type="evidence" value="ECO:0007669"/>
    <property type="project" value="InterPro"/>
</dbReference>
<evidence type="ECO:0000256" key="8">
    <source>
        <dbReference type="ARBA" id="ARBA00035356"/>
    </source>
</evidence>
<evidence type="ECO:0000256" key="4">
    <source>
        <dbReference type="ARBA" id="ARBA00022980"/>
    </source>
</evidence>
<dbReference type="GO" id="GO:0005743">
    <property type="term" value="C:mitochondrial inner membrane"/>
    <property type="evidence" value="ECO:0007669"/>
    <property type="project" value="UniProtKB-ARBA"/>
</dbReference>
<evidence type="ECO:0000313" key="10">
    <source>
        <dbReference type="EMBL" id="VVD02567.1"/>
    </source>
</evidence>
<dbReference type="EMBL" id="FZQP02006144">
    <property type="protein sequence ID" value="VVD02567.1"/>
    <property type="molecule type" value="Genomic_DNA"/>
</dbReference>
<proteinExistence type="inferred from homology"/>
<keyword evidence="6" id="KW-0687">Ribonucleoprotein</keyword>
<evidence type="ECO:0000256" key="5">
    <source>
        <dbReference type="ARBA" id="ARBA00023128"/>
    </source>
</evidence>
<evidence type="ECO:0000256" key="3">
    <source>
        <dbReference type="ARBA" id="ARBA00022946"/>
    </source>
</evidence>
<feature type="domain" description="Large ribosomal subunit protein uL30-like ferredoxin-like fold" evidence="9">
    <location>
        <begin position="53"/>
        <end position="103"/>
    </location>
</feature>
<dbReference type="GO" id="GO:0003735">
    <property type="term" value="F:structural constituent of ribosome"/>
    <property type="evidence" value="ECO:0007669"/>
    <property type="project" value="InterPro"/>
</dbReference>
<dbReference type="SUPFAM" id="SSF55129">
    <property type="entry name" value="Ribosomal protein L30p/L7e"/>
    <property type="match status" value="1"/>
</dbReference>
<dbReference type="Gene3D" id="3.30.1390.20">
    <property type="entry name" value="Ribosomal protein L30, ferredoxin-like fold domain"/>
    <property type="match status" value="1"/>
</dbReference>
<protein>
    <recommendedName>
        <fullName evidence="7">Large ribosomal subunit protein uL30m</fullName>
    </recommendedName>
    <alternativeName>
        <fullName evidence="8">39S ribosomal protein L30, mitochondrial</fullName>
    </alternativeName>
</protein>
<accession>A0A5E4QZC7</accession>
<evidence type="ECO:0000256" key="1">
    <source>
        <dbReference type="ARBA" id="ARBA00004173"/>
    </source>
</evidence>
<evidence type="ECO:0000256" key="2">
    <source>
        <dbReference type="ARBA" id="ARBA00007594"/>
    </source>
</evidence>
<dbReference type="PANTHER" id="PTHR15892:SF2">
    <property type="entry name" value="LARGE RIBOSOMAL SUBUNIT PROTEIN UL30M"/>
    <property type="match status" value="1"/>
</dbReference>
<dbReference type="PANTHER" id="PTHR15892">
    <property type="entry name" value="MITOCHONDRIAL RIBOSOMAL PROTEIN L30"/>
    <property type="match status" value="1"/>
</dbReference>
<organism evidence="10 11">
    <name type="scientific">Leptidea sinapis</name>
    <dbReference type="NCBI Taxonomy" id="189913"/>
    <lineage>
        <taxon>Eukaryota</taxon>
        <taxon>Metazoa</taxon>
        <taxon>Ecdysozoa</taxon>
        <taxon>Arthropoda</taxon>
        <taxon>Hexapoda</taxon>
        <taxon>Insecta</taxon>
        <taxon>Pterygota</taxon>
        <taxon>Neoptera</taxon>
        <taxon>Endopterygota</taxon>
        <taxon>Lepidoptera</taxon>
        <taxon>Glossata</taxon>
        <taxon>Ditrysia</taxon>
        <taxon>Papilionoidea</taxon>
        <taxon>Pieridae</taxon>
        <taxon>Dismorphiinae</taxon>
        <taxon>Leptidea</taxon>
    </lineage>
</organism>
<name>A0A5E4QZC7_9NEOP</name>